<protein>
    <submittedName>
        <fullName evidence="1">Uncharacterized protein</fullName>
    </submittedName>
</protein>
<name>A0A1H7M1X8_9SPHI</name>
<dbReference type="Proteomes" id="UP000198916">
    <property type="component" value="Unassembled WGS sequence"/>
</dbReference>
<sequence length="32" mass="3871">MYINDKDKKNRAFGKRGKNKMFFINLNLNHLT</sequence>
<gene>
    <name evidence="1" type="ORF">SAMN05421740_103334</name>
</gene>
<dbReference type="AlphaFoldDB" id="A0A1H7M1X8"/>
<dbReference type="EMBL" id="FNZR01000003">
    <property type="protein sequence ID" value="SEL05099.1"/>
    <property type="molecule type" value="Genomic_DNA"/>
</dbReference>
<keyword evidence="2" id="KW-1185">Reference proteome</keyword>
<evidence type="ECO:0000313" key="1">
    <source>
        <dbReference type="EMBL" id="SEL05099.1"/>
    </source>
</evidence>
<accession>A0A1H7M1X8</accession>
<evidence type="ECO:0000313" key="2">
    <source>
        <dbReference type="Proteomes" id="UP000198916"/>
    </source>
</evidence>
<proteinExistence type="predicted"/>
<reference evidence="2" key="1">
    <citation type="submission" date="2016-10" db="EMBL/GenBank/DDBJ databases">
        <authorList>
            <person name="Varghese N."/>
            <person name="Submissions S."/>
        </authorList>
    </citation>
    <scope>NUCLEOTIDE SEQUENCE [LARGE SCALE GENOMIC DNA]</scope>
    <source>
        <strain evidence="2">Jip14</strain>
    </source>
</reference>
<organism evidence="1 2">
    <name type="scientific">Parapedobacter koreensis</name>
    <dbReference type="NCBI Taxonomy" id="332977"/>
    <lineage>
        <taxon>Bacteria</taxon>
        <taxon>Pseudomonadati</taxon>
        <taxon>Bacteroidota</taxon>
        <taxon>Sphingobacteriia</taxon>
        <taxon>Sphingobacteriales</taxon>
        <taxon>Sphingobacteriaceae</taxon>
        <taxon>Parapedobacter</taxon>
    </lineage>
</organism>